<name>A0ABP7AU97_9MICO</name>
<reference evidence="6" key="1">
    <citation type="journal article" date="2019" name="Int. J. Syst. Evol. Microbiol.">
        <title>The Global Catalogue of Microorganisms (GCM) 10K type strain sequencing project: providing services to taxonomists for standard genome sequencing and annotation.</title>
        <authorList>
            <consortium name="The Broad Institute Genomics Platform"/>
            <consortium name="The Broad Institute Genome Sequencing Center for Infectious Disease"/>
            <person name="Wu L."/>
            <person name="Ma J."/>
        </authorList>
    </citation>
    <scope>NUCLEOTIDE SEQUENCE [LARGE SCALE GENOMIC DNA]</scope>
    <source>
        <strain evidence="6">JCM 16544</strain>
    </source>
</reference>
<dbReference type="Pfam" id="PF01370">
    <property type="entry name" value="Epimerase"/>
    <property type="match status" value="1"/>
</dbReference>
<comment type="similarity">
    <text evidence="1">Belongs to the NAD(P)-dependent epimerase/dehydratase family.</text>
</comment>
<keyword evidence="2" id="KW-0560">Oxidoreductase</keyword>
<protein>
    <recommendedName>
        <fullName evidence="4">NAD-dependent epimerase/dehydratase domain-containing protein</fullName>
    </recommendedName>
</protein>
<organism evidence="5 6">
    <name type="scientific">Microbacterium awajiense</name>
    <dbReference type="NCBI Taxonomy" id="415214"/>
    <lineage>
        <taxon>Bacteria</taxon>
        <taxon>Bacillati</taxon>
        <taxon>Actinomycetota</taxon>
        <taxon>Actinomycetes</taxon>
        <taxon>Micrococcales</taxon>
        <taxon>Microbacteriaceae</taxon>
        <taxon>Microbacterium</taxon>
    </lineage>
</organism>
<evidence type="ECO:0000256" key="2">
    <source>
        <dbReference type="ARBA" id="ARBA00023002"/>
    </source>
</evidence>
<keyword evidence="3" id="KW-0520">NAD</keyword>
<sequence length="310" mass="34209">MRIAITGAAGGLGRRATEKLEQRHELVLIDRVDPDEATVFVGTGPTGRERRPLSPHWPYHRVDITSADQVEAALAGVDAVVHLAGWPAGEWVDARTIMDANVMGTFTVYECAVRQGVRRVLNASSINAFGSFYWRVQPTAPIRSRMPLIEDEPRVAEDPYSLSKGITEDIGWTYRRAFGIEAINLRFAGVVHEPQYARLLEEGLPSSRAWADDLWSWVHVRDWMDGIAAAVEVPASTSEPIVLGGADTRAPEDTLDLISRFRPEFLSELREPLPGRSPLLSITRARAFLGYQPQYTLSEAPVIPAATADG</sequence>
<evidence type="ECO:0000313" key="5">
    <source>
        <dbReference type="EMBL" id="GAA3639990.1"/>
    </source>
</evidence>
<dbReference type="SUPFAM" id="SSF51735">
    <property type="entry name" value="NAD(P)-binding Rossmann-fold domains"/>
    <property type="match status" value="1"/>
</dbReference>
<dbReference type="PANTHER" id="PTHR43103:SF5">
    <property type="entry name" value="4-EPIMERASE, PUTATIVE (AFU_ORTHOLOGUE AFUA_7G00360)-RELATED"/>
    <property type="match status" value="1"/>
</dbReference>
<dbReference type="InterPro" id="IPR036291">
    <property type="entry name" value="NAD(P)-bd_dom_sf"/>
</dbReference>
<evidence type="ECO:0000259" key="4">
    <source>
        <dbReference type="Pfam" id="PF01370"/>
    </source>
</evidence>
<proteinExistence type="inferred from homology"/>
<feature type="domain" description="NAD-dependent epimerase/dehydratase" evidence="4">
    <location>
        <begin position="3"/>
        <end position="238"/>
    </location>
</feature>
<gene>
    <name evidence="5" type="ORF">GCM10022200_24420</name>
</gene>
<comment type="caution">
    <text evidence="5">The sequence shown here is derived from an EMBL/GenBank/DDBJ whole genome shotgun (WGS) entry which is preliminary data.</text>
</comment>
<dbReference type="Gene3D" id="3.40.50.720">
    <property type="entry name" value="NAD(P)-binding Rossmann-like Domain"/>
    <property type="match status" value="1"/>
</dbReference>
<dbReference type="InterPro" id="IPR001509">
    <property type="entry name" value="Epimerase_deHydtase"/>
</dbReference>
<dbReference type="PANTHER" id="PTHR43103">
    <property type="entry name" value="NUCLEOSIDE-DIPHOSPHATE-SUGAR EPIMERASE"/>
    <property type="match status" value="1"/>
</dbReference>
<evidence type="ECO:0000256" key="1">
    <source>
        <dbReference type="ARBA" id="ARBA00007637"/>
    </source>
</evidence>
<accession>A0ABP7AU97</accession>
<dbReference type="RefSeq" id="WP_344738959.1">
    <property type="nucleotide sequence ID" value="NZ_BAAAYU010000005.1"/>
</dbReference>
<dbReference type="EMBL" id="BAAAYU010000005">
    <property type="protein sequence ID" value="GAA3639990.1"/>
    <property type="molecule type" value="Genomic_DNA"/>
</dbReference>
<evidence type="ECO:0000256" key="3">
    <source>
        <dbReference type="ARBA" id="ARBA00023027"/>
    </source>
</evidence>
<dbReference type="Proteomes" id="UP001501697">
    <property type="component" value="Unassembled WGS sequence"/>
</dbReference>
<keyword evidence="6" id="KW-1185">Reference proteome</keyword>
<evidence type="ECO:0000313" key="6">
    <source>
        <dbReference type="Proteomes" id="UP001501697"/>
    </source>
</evidence>